<dbReference type="OrthoDB" id="2943660at2759"/>
<reference evidence="8 9" key="1">
    <citation type="submission" date="2015-02" db="EMBL/GenBank/DDBJ databases">
        <title>Draft Genome Sequences of Two Closely-Related Aflatoxigenic Aspergillus Species Obtained from the Cote d'Ivoire.</title>
        <authorList>
            <person name="Moore G.G."/>
            <person name="Beltz S.B."/>
            <person name="Mack B.M."/>
        </authorList>
    </citation>
    <scope>NUCLEOTIDE SEQUENCE [LARGE SCALE GENOMIC DNA]</scope>
    <source>
        <strain evidence="8 9">SRRC1468</strain>
    </source>
</reference>
<feature type="domain" description="Zn(2)-C6 fungal-type" evidence="7">
    <location>
        <begin position="310"/>
        <end position="340"/>
    </location>
</feature>
<dbReference type="InterPro" id="IPR001138">
    <property type="entry name" value="Zn2Cys6_DnaBD"/>
</dbReference>
<dbReference type="PANTHER" id="PTHR31069:SF26">
    <property type="entry name" value="ZN(2)-C6 FUNGAL-TYPE DOMAIN-CONTAINING PROTEIN"/>
    <property type="match status" value="1"/>
</dbReference>
<evidence type="ECO:0000256" key="2">
    <source>
        <dbReference type="ARBA" id="ARBA00023125"/>
    </source>
</evidence>
<dbReference type="SUPFAM" id="SSF49777">
    <property type="entry name" value="PEBP-like"/>
    <property type="match status" value="1"/>
</dbReference>
<evidence type="ECO:0000313" key="9">
    <source>
        <dbReference type="Proteomes" id="UP000034291"/>
    </source>
</evidence>
<keyword evidence="3" id="KW-0804">Transcription</keyword>
<dbReference type="PANTHER" id="PTHR31069">
    <property type="entry name" value="OLEATE-ACTIVATED TRANSCRIPTION FACTOR 1-RELATED"/>
    <property type="match status" value="1"/>
</dbReference>
<dbReference type="SMART" id="SM00066">
    <property type="entry name" value="GAL4"/>
    <property type="match status" value="1"/>
</dbReference>
<proteinExistence type="predicted"/>
<dbReference type="Gene3D" id="4.10.240.10">
    <property type="entry name" value="Zn(2)-C6 fungal-type DNA-binding domain"/>
    <property type="match status" value="1"/>
</dbReference>
<name>A0A0F8UA28_9EURO</name>
<dbReference type="AlphaFoldDB" id="A0A0F8UA28"/>
<protein>
    <recommendedName>
        <fullName evidence="7">Zn(2)-C6 fungal-type domain-containing protein</fullName>
    </recommendedName>
</protein>
<evidence type="ECO:0000256" key="5">
    <source>
        <dbReference type="SAM" id="MobiDB-lite"/>
    </source>
</evidence>
<gene>
    <name evidence="8" type="ORF">ARAM_000516</name>
</gene>
<feature type="region of interest" description="Disordered" evidence="5">
    <location>
        <begin position="351"/>
        <end position="400"/>
    </location>
</feature>
<dbReference type="CDD" id="cd00866">
    <property type="entry name" value="PEBP_euk"/>
    <property type="match status" value="1"/>
</dbReference>
<evidence type="ECO:0000256" key="6">
    <source>
        <dbReference type="SAM" id="SignalP"/>
    </source>
</evidence>
<dbReference type="Proteomes" id="UP000034291">
    <property type="component" value="Unassembled WGS sequence"/>
</dbReference>
<comment type="caution">
    <text evidence="8">The sequence shown here is derived from an EMBL/GenBank/DDBJ whole genome shotgun (WGS) entry which is preliminary data.</text>
</comment>
<feature type="signal peptide" evidence="6">
    <location>
        <begin position="1"/>
        <end position="23"/>
    </location>
</feature>
<evidence type="ECO:0000256" key="1">
    <source>
        <dbReference type="ARBA" id="ARBA00023015"/>
    </source>
</evidence>
<dbReference type="STRING" id="308745.A0A0F8UA28"/>
<sequence>MNLSMHLLSTFLWFLLRWPFVACQSELLPHDLPILHMRYPHSQWISPGNTLRMSGSNILIIIPDTHPLPELSSAGLNKNQTYLLLFVDLDVLYGSTSTVVLHWYQPNMVIRRPQTPPPPPRVSRRESEPPDGVLVNLTSGGAEYIAPQPPRNTHHRYVYLLFHQGADYAFPDCFGYIFPRTPQARAGFDVRQFVEVAGLDAPLAGNYFFVENDEPRTGTGTVTTTTTTTTTTSTSLLNPTTTWLRSAPCETATTTTTTTGMPRHTGLVNSVALSKSNHTLRGIMAAIPNPDGEYGISPERLPKSVKIRSTCNACQQAKIRCSHERPSCRRCQKHNIDCIYSISRRLGRPAKKKDIALNDSSVGQECNESPGSPLNKRSRCPKKRKAKEETMNEHMAREDPVLPTEKLSSDYMVFGSGHMNDLSVEDTNMQSPILADIATTAPFSLSDNVDITSESWLQEFMSNPFTDPALERSFFEPFAADETKVDNGDAALTMEAKDPPPTYPESFSDSASEMQEPPLSSTYFSATSGCLAHNDDGAGRTQGALPGNPAYPEYLMKETGAWAQPLSTIGEGFPPDSSCLFPQMKTSKRTCDFKIFGDDFSVNPNSLVADNFQCQAHEQAVRDLIRINVCASYTGPSAAIDSILTCQKALQQLAETILQCRICSRARVNVLMVVVVSIDSLITTLETITSVENDLVGRMFPEFYNPLLHDYRSDAELATHSRRYKGSSPQLRVQLDACPLVIGDFYVSSDEKFLFVKRVLHSRLSSLLGTVRRIRLCTQEALAVSASRGRLVMMMETDRRLQLIMMKLKMLSKP</sequence>
<evidence type="ECO:0000256" key="4">
    <source>
        <dbReference type="ARBA" id="ARBA00023242"/>
    </source>
</evidence>
<dbReference type="Pfam" id="PF01161">
    <property type="entry name" value="PBP"/>
    <property type="match status" value="1"/>
</dbReference>
<feature type="chain" id="PRO_5002528893" description="Zn(2)-C6 fungal-type domain-containing protein" evidence="6">
    <location>
        <begin position="24"/>
        <end position="814"/>
    </location>
</feature>
<dbReference type="PRINTS" id="PR00755">
    <property type="entry name" value="AFLATOXINBRP"/>
</dbReference>
<keyword evidence="2" id="KW-0238">DNA-binding</keyword>
<keyword evidence="6" id="KW-0732">Signal</keyword>
<keyword evidence="4" id="KW-0539">Nucleus</keyword>
<evidence type="ECO:0000259" key="7">
    <source>
        <dbReference type="PROSITE" id="PS50048"/>
    </source>
</evidence>
<keyword evidence="9" id="KW-1185">Reference proteome</keyword>
<dbReference type="InterPro" id="IPR050675">
    <property type="entry name" value="OAF3"/>
</dbReference>
<dbReference type="EMBL" id="JZBS01002966">
    <property type="protein sequence ID" value="KKK16624.1"/>
    <property type="molecule type" value="Genomic_DNA"/>
</dbReference>
<dbReference type="Gene3D" id="3.90.280.10">
    <property type="entry name" value="PEBP-like"/>
    <property type="match status" value="1"/>
</dbReference>
<dbReference type="PROSITE" id="PS50048">
    <property type="entry name" value="ZN2_CY6_FUNGAL_2"/>
    <property type="match status" value="1"/>
</dbReference>
<dbReference type="InterPro" id="IPR036864">
    <property type="entry name" value="Zn2-C6_fun-type_DNA-bd_sf"/>
</dbReference>
<dbReference type="CDD" id="cd00067">
    <property type="entry name" value="GAL4"/>
    <property type="match status" value="1"/>
</dbReference>
<dbReference type="InterPro" id="IPR008914">
    <property type="entry name" value="PEBP"/>
</dbReference>
<dbReference type="GO" id="GO:0000981">
    <property type="term" value="F:DNA-binding transcription factor activity, RNA polymerase II-specific"/>
    <property type="evidence" value="ECO:0007669"/>
    <property type="project" value="InterPro"/>
</dbReference>
<dbReference type="InterPro" id="IPR035810">
    <property type="entry name" value="PEBP_euk"/>
</dbReference>
<feature type="region of interest" description="Disordered" evidence="5">
    <location>
        <begin position="493"/>
        <end position="518"/>
    </location>
</feature>
<feature type="compositionally biased region" description="Basic residues" evidence="5">
    <location>
        <begin position="376"/>
        <end position="385"/>
    </location>
</feature>
<dbReference type="GO" id="GO:0003677">
    <property type="term" value="F:DNA binding"/>
    <property type="evidence" value="ECO:0007669"/>
    <property type="project" value="UniProtKB-KW"/>
</dbReference>
<feature type="compositionally biased region" description="Basic and acidic residues" evidence="5">
    <location>
        <begin position="386"/>
        <end position="400"/>
    </location>
</feature>
<organism evidence="8 9">
    <name type="scientific">Aspergillus rambellii</name>
    <dbReference type="NCBI Taxonomy" id="308745"/>
    <lineage>
        <taxon>Eukaryota</taxon>
        <taxon>Fungi</taxon>
        <taxon>Dikarya</taxon>
        <taxon>Ascomycota</taxon>
        <taxon>Pezizomycotina</taxon>
        <taxon>Eurotiomycetes</taxon>
        <taxon>Eurotiomycetidae</taxon>
        <taxon>Eurotiales</taxon>
        <taxon>Aspergillaceae</taxon>
        <taxon>Aspergillus</taxon>
        <taxon>Aspergillus subgen. Nidulantes</taxon>
    </lineage>
</organism>
<feature type="compositionally biased region" description="Polar residues" evidence="5">
    <location>
        <begin position="505"/>
        <end position="518"/>
    </location>
</feature>
<evidence type="ECO:0000256" key="3">
    <source>
        <dbReference type="ARBA" id="ARBA00023163"/>
    </source>
</evidence>
<evidence type="ECO:0000313" key="8">
    <source>
        <dbReference type="EMBL" id="KKK16624.1"/>
    </source>
</evidence>
<dbReference type="Pfam" id="PF00172">
    <property type="entry name" value="Zn_clus"/>
    <property type="match status" value="1"/>
</dbReference>
<dbReference type="InterPro" id="IPR036610">
    <property type="entry name" value="PEBP-like_sf"/>
</dbReference>
<dbReference type="SUPFAM" id="SSF57701">
    <property type="entry name" value="Zn2/Cys6 DNA-binding domain"/>
    <property type="match status" value="1"/>
</dbReference>
<keyword evidence="1" id="KW-0805">Transcription regulation</keyword>
<accession>A0A0F8UA28</accession>
<feature type="compositionally biased region" description="Polar residues" evidence="5">
    <location>
        <begin position="358"/>
        <end position="372"/>
    </location>
</feature>
<dbReference type="GO" id="GO:0008270">
    <property type="term" value="F:zinc ion binding"/>
    <property type="evidence" value="ECO:0007669"/>
    <property type="project" value="InterPro"/>
</dbReference>